<name>A0A9D4XBX3_PEA</name>
<sequence length="429" mass="49058">MASNICKPSRRDHSLIKPTKCASKPTLLLKDYLRDDLSSCSSSGFKSFPRRQCCTTVGFVKEKDLKLQRKKRSTTSTLPRRQPTVTALQRASGAVITAIKSLSSQKKASTGVLSRSFSRKLLSRRFWRKAGKEEGREGALRRRRSFRELLIQERDYKPTSFDEDTVFTPKTTTTVSSGCCGNSWGESEFTFSSNATSSDSSTENDLVDGVKDGPLHQHKIEAVTHGDWSNEKEQFSPVSILDCPFEDEEEMKSSFMINSFFQEAENKHIQKTLHFENISSSEPLVLEKRIKCLELEDEPQNYSSKQCSLSVIESIIGDNKNKDELNSLMINTEKLLFDYLEQSIEENNNANHPKNLSLCNVVDDWMRGKPQEPYLSWEVKEGRHVYISEMERCEEWKNYDQETRQLVLELENDVLTSLVNEIVIDIVIC</sequence>
<dbReference type="AlphaFoldDB" id="A0A9D4XBX3"/>
<keyword evidence="2" id="KW-1185">Reference proteome</keyword>
<dbReference type="OrthoDB" id="668456at2759"/>
<gene>
    <name evidence="1" type="ORF">KIW84_042078</name>
</gene>
<proteinExistence type="predicted"/>
<dbReference type="PANTHER" id="PTHR33623">
    <property type="entry name" value="OS04G0572500 PROTEIN"/>
    <property type="match status" value="1"/>
</dbReference>
<dbReference type="Gramene" id="PSAT_LOCUS17573_t1">
    <property type="protein sequence ID" value="CAL5198085.1"/>
    <property type="gene ID" value="PSAT_LOCUS17573"/>
</dbReference>
<dbReference type="PANTHER" id="PTHR33623:SF4">
    <property type="entry name" value="DUF4378 DOMAIN-CONTAINING PROTEIN"/>
    <property type="match status" value="1"/>
</dbReference>
<organism evidence="1 2">
    <name type="scientific">Pisum sativum</name>
    <name type="common">Garden pea</name>
    <name type="synonym">Lathyrus oleraceus</name>
    <dbReference type="NCBI Taxonomy" id="3888"/>
    <lineage>
        <taxon>Eukaryota</taxon>
        <taxon>Viridiplantae</taxon>
        <taxon>Streptophyta</taxon>
        <taxon>Embryophyta</taxon>
        <taxon>Tracheophyta</taxon>
        <taxon>Spermatophyta</taxon>
        <taxon>Magnoliopsida</taxon>
        <taxon>eudicotyledons</taxon>
        <taxon>Gunneridae</taxon>
        <taxon>Pentapetalae</taxon>
        <taxon>rosids</taxon>
        <taxon>fabids</taxon>
        <taxon>Fabales</taxon>
        <taxon>Fabaceae</taxon>
        <taxon>Papilionoideae</taxon>
        <taxon>50 kb inversion clade</taxon>
        <taxon>NPAAA clade</taxon>
        <taxon>Hologalegina</taxon>
        <taxon>IRL clade</taxon>
        <taxon>Fabeae</taxon>
        <taxon>Lathyrus</taxon>
    </lineage>
</organism>
<evidence type="ECO:0000313" key="1">
    <source>
        <dbReference type="EMBL" id="KAI5417332.1"/>
    </source>
</evidence>
<dbReference type="Gramene" id="Psat4g067560.1">
    <property type="protein sequence ID" value="Psat4g067560.1.cds"/>
    <property type="gene ID" value="Psat4g067560"/>
</dbReference>
<dbReference type="Gramene" id="Psat04G0207800-T1">
    <property type="protein sequence ID" value="KAI5417332.1"/>
    <property type="gene ID" value="KIW84_042078"/>
</dbReference>
<evidence type="ECO:0000313" key="2">
    <source>
        <dbReference type="Proteomes" id="UP001058974"/>
    </source>
</evidence>
<reference evidence="1 2" key="1">
    <citation type="journal article" date="2022" name="Nat. Genet.">
        <title>Improved pea reference genome and pan-genome highlight genomic features and evolutionary characteristics.</title>
        <authorList>
            <person name="Yang T."/>
            <person name="Liu R."/>
            <person name="Luo Y."/>
            <person name="Hu S."/>
            <person name="Wang D."/>
            <person name="Wang C."/>
            <person name="Pandey M.K."/>
            <person name="Ge S."/>
            <person name="Xu Q."/>
            <person name="Li N."/>
            <person name="Li G."/>
            <person name="Huang Y."/>
            <person name="Saxena R.K."/>
            <person name="Ji Y."/>
            <person name="Li M."/>
            <person name="Yan X."/>
            <person name="He Y."/>
            <person name="Liu Y."/>
            <person name="Wang X."/>
            <person name="Xiang C."/>
            <person name="Varshney R.K."/>
            <person name="Ding H."/>
            <person name="Gao S."/>
            <person name="Zong X."/>
        </authorList>
    </citation>
    <scope>NUCLEOTIDE SEQUENCE [LARGE SCALE GENOMIC DNA]</scope>
    <source>
        <strain evidence="1 2">cv. Zhongwan 6</strain>
    </source>
</reference>
<accession>A0A9D4XBX3</accession>
<dbReference type="EMBL" id="JAMSHJ010000004">
    <property type="protein sequence ID" value="KAI5417332.1"/>
    <property type="molecule type" value="Genomic_DNA"/>
</dbReference>
<dbReference type="Proteomes" id="UP001058974">
    <property type="component" value="Chromosome 4"/>
</dbReference>
<protein>
    <recommendedName>
        <fullName evidence="3">DUF4378 domain-containing protein</fullName>
    </recommendedName>
</protein>
<evidence type="ECO:0008006" key="3">
    <source>
        <dbReference type="Google" id="ProtNLM"/>
    </source>
</evidence>
<comment type="caution">
    <text evidence="1">The sequence shown here is derived from an EMBL/GenBank/DDBJ whole genome shotgun (WGS) entry which is preliminary data.</text>
</comment>